<dbReference type="PANTHER" id="PTHR45763:SF46">
    <property type="entry name" value="AB HYDROLASE-1 DOMAIN-CONTAINING PROTEIN"/>
    <property type="match status" value="1"/>
</dbReference>
<dbReference type="RefSeq" id="WP_052565921.1">
    <property type="nucleotide sequence ID" value="NZ_JQKF01000015.1"/>
</dbReference>
<dbReference type="InterPro" id="IPR029058">
    <property type="entry name" value="AB_hydrolase_fold"/>
</dbReference>
<evidence type="ECO:0000313" key="2">
    <source>
        <dbReference type="EMBL" id="KJE76803.1"/>
    </source>
</evidence>
<proteinExistence type="predicted"/>
<dbReference type="eggNOG" id="COG1073">
    <property type="taxonomic scope" value="Bacteria"/>
</dbReference>
<dbReference type="Proteomes" id="UP000032336">
    <property type="component" value="Unassembled WGS sequence"/>
</dbReference>
<dbReference type="PATRIC" id="fig|1121877.4.peg.1595"/>
<gene>
    <name evidence="2" type="ORF">FEAC_14500</name>
</gene>
<dbReference type="Pfam" id="PF00561">
    <property type="entry name" value="Abhydrolase_1"/>
    <property type="match status" value="1"/>
</dbReference>
<dbReference type="STRING" id="1121877.FEAC_14500"/>
<evidence type="ECO:0000313" key="3">
    <source>
        <dbReference type="Proteomes" id="UP000032336"/>
    </source>
</evidence>
<accession>A0A0D8FU54</accession>
<reference evidence="2 3" key="1">
    <citation type="submission" date="2015-01" db="EMBL/GenBank/DDBJ databases">
        <title>Draft genome of the acidophilic iron oxidizer Ferrimicrobium acidiphilum strain T23.</title>
        <authorList>
            <person name="Poehlein A."/>
            <person name="Eisen S."/>
            <person name="Schloemann M."/>
            <person name="Johnson B.D."/>
            <person name="Daniel R."/>
            <person name="Muehling M."/>
        </authorList>
    </citation>
    <scope>NUCLEOTIDE SEQUENCE [LARGE SCALE GENOMIC DNA]</scope>
    <source>
        <strain evidence="2 3">T23</strain>
    </source>
</reference>
<keyword evidence="3" id="KW-1185">Reference proteome</keyword>
<comment type="caution">
    <text evidence="2">The sequence shown here is derived from an EMBL/GenBank/DDBJ whole genome shotgun (WGS) entry which is preliminary data.</text>
</comment>
<protein>
    <submittedName>
        <fullName evidence="2">Alpha/beta hydrolase family protein</fullName>
    </submittedName>
</protein>
<dbReference type="PANTHER" id="PTHR45763">
    <property type="entry name" value="HYDROLASE, ALPHA/BETA FOLD FAMILY PROTEIN, EXPRESSED-RELATED"/>
    <property type="match status" value="1"/>
</dbReference>
<keyword evidence="2" id="KW-0378">Hydrolase</keyword>
<dbReference type="Gene3D" id="3.40.50.1820">
    <property type="entry name" value="alpha/beta hydrolase"/>
    <property type="match status" value="1"/>
</dbReference>
<dbReference type="GO" id="GO:0016787">
    <property type="term" value="F:hydrolase activity"/>
    <property type="evidence" value="ECO:0007669"/>
    <property type="project" value="UniProtKB-KW"/>
</dbReference>
<dbReference type="EMBL" id="JXUW01000011">
    <property type="protein sequence ID" value="KJE76803.1"/>
    <property type="molecule type" value="Genomic_DNA"/>
</dbReference>
<dbReference type="InterPro" id="IPR000073">
    <property type="entry name" value="AB_hydrolase_1"/>
</dbReference>
<evidence type="ECO:0000259" key="1">
    <source>
        <dbReference type="Pfam" id="PF00561"/>
    </source>
</evidence>
<dbReference type="AlphaFoldDB" id="A0A0D8FU54"/>
<feature type="domain" description="AB hydrolase-1" evidence="1">
    <location>
        <begin position="52"/>
        <end position="158"/>
    </location>
</feature>
<organism evidence="2 3">
    <name type="scientific">Ferrimicrobium acidiphilum DSM 19497</name>
    <dbReference type="NCBI Taxonomy" id="1121877"/>
    <lineage>
        <taxon>Bacteria</taxon>
        <taxon>Bacillati</taxon>
        <taxon>Actinomycetota</taxon>
        <taxon>Acidimicrobiia</taxon>
        <taxon>Acidimicrobiales</taxon>
        <taxon>Acidimicrobiaceae</taxon>
        <taxon>Ferrimicrobium</taxon>
    </lineage>
</organism>
<dbReference type="SUPFAM" id="SSF53474">
    <property type="entry name" value="alpha/beta-Hydrolases"/>
    <property type="match status" value="1"/>
</dbReference>
<sequence>MTNHTEADSTNVRVIAVDERTDVAIEHLRLSDGRTLEYSDTGSNYQDTINAHHGTPGTGSPMDYELANAAELGICLIYPTRPGYASSSRHPGRSVASVANDIKELLDHLEITRCASYGTSGGGPHALACGALLPDRVVAVASISGVGAYGQDDLDFLEGMGEDNLDEFGLALQLK</sequence>
<dbReference type="OrthoDB" id="9800988at2"/>
<dbReference type="GeneID" id="78372641"/>
<name>A0A0D8FU54_9ACTN</name>